<dbReference type="AlphaFoldDB" id="T1BI31"/>
<dbReference type="SUPFAM" id="SSF55718">
    <property type="entry name" value="SCP-like"/>
    <property type="match status" value="1"/>
</dbReference>
<dbReference type="Pfam" id="PF02036">
    <property type="entry name" value="SCP2"/>
    <property type="match status" value="1"/>
</dbReference>
<feature type="non-terminal residue" evidence="2">
    <location>
        <position position="89"/>
    </location>
</feature>
<reference evidence="2" key="2">
    <citation type="journal article" date="2014" name="ISME J.">
        <title>Microbial stratification in low pH oxic and suboxic macroscopic growths along an acid mine drainage.</title>
        <authorList>
            <person name="Mendez-Garcia C."/>
            <person name="Mesa V."/>
            <person name="Sprenger R.R."/>
            <person name="Richter M."/>
            <person name="Diez M.S."/>
            <person name="Solano J."/>
            <person name="Bargiela R."/>
            <person name="Golyshina O.V."/>
            <person name="Manteca A."/>
            <person name="Ramos J.L."/>
            <person name="Gallego J.R."/>
            <person name="Llorente I."/>
            <person name="Martins Dos Santos V.A."/>
            <person name="Jensen O.N."/>
            <person name="Pelaez A.I."/>
            <person name="Sanchez J."/>
            <person name="Ferrer M."/>
        </authorList>
    </citation>
    <scope>NUCLEOTIDE SEQUENCE</scope>
</reference>
<dbReference type="EMBL" id="AUZY01003564">
    <property type="protein sequence ID" value="EQD68293.1"/>
    <property type="molecule type" value="Genomic_DNA"/>
</dbReference>
<gene>
    <name evidence="2" type="ORF">B1B_05618</name>
</gene>
<accession>T1BI31</accession>
<organism evidence="2">
    <name type="scientific">mine drainage metagenome</name>
    <dbReference type="NCBI Taxonomy" id="410659"/>
    <lineage>
        <taxon>unclassified sequences</taxon>
        <taxon>metagenomes</taxon>
        <taxon>ecological metagenomes</taxon>
    </lineage>
</organism>
<name>T1BI31_9ZZZZ</name>
<proteinExistence type="predicted"/>
<sequence length="89" mass="10199">MKEVLNNLAEKINKRLTKDEKFKKKLSQVHKTFCIDFDGKDFYNFSLENGAVSEIAEGKKDADILIEVSSDLFNKLLNGEEDAMSAYFE</sequence>
<comment type="caution">
    <text evidence="2">The sequence shown here is derived from an EMBL/GenBank/DDBJ whole genome shotgun (WGS) entry which is preliminary data.</text>
</comment>
<dbReference type="InterPro" id="IPR003033">
    <property type="entry name" value="SCP2_sterol-bd_dom"/>
</dbReference>
<reference evidence="2" key="1">
    <citation type="submission" date="2013-08" db="EMBL/GenBank/DDBJ databases">
        <authorList>
            <person name="Mendez C."/>
            <person name="Richter M."/>
            <person name="Ferrer M."/>
            <person name="Sanchez J."/>
        </authorList>
    </citation>
    <scope>NUCLEOTIDE SEQUENCE</scope>
</reference>
<evidence type="ECO:0000313" key="2">
    <source>
        <dbReference type="EMBL" id="EQD68293.1"/>
    </source>
</evidence>
<protein>
    <submittedName>
        <fullName evidence="2">Sterol binding protein</fullName>
    </submittedName>
</protein>
<dbReference type="Gene3D" id="3.30.1050.10">
    <property type="entry name" value="SCP2 sterol-binding domain"/>
    <property type="match status" value="1"/>
</dbReference>
<evidence type="ECO:0000259" key="1">
    <source>
        <dbReference type="Pfam" id="PF02036"/>
    </source>
</evidence>
<feature type="domain" description="SCP2" evidence="1">
    <location>
        <begin position="12"/>
        <end position="88"/>
    </location>
</feature>
<dbReference type="InterPro" id="IPR036527">
    <property type="entry name" value="SCP2_sterol-bd_dom_sf"/>
</dbReference>